<evidence type="ECO:0000256" key="1">
    <source>
        <dbReference type="SAM" id="MobiDB-lite"/>
    </source>
</evidence>
<feature type="region of interest" description="Disordered" evidence="1">
    <location>
        <begin position="1"/>
        <end position="33"/>
    </location>
</feature>
<evidence type="ECO:0000259" key="3">
    <source>
        <dbReference type="Pfam" id="PF05239"/>
    </source>
</evidence>
<dbReference type="GO" id="GO:0030077">
    <property type="term" value="C:plasma membrane light-harvesting complex"/>
    <property type="evidence" value="ECO:0007669"/>
    <property type="project" value="InterPro"/>
</dbReference>
<dbReference type="InterPro" id="IPR011033">
    <property type="entry name" value="PRC_barrel-like_sf"/>
</dbReference>
<protein>
    <recommendedName>
        <fullName evidence="3">PRC-barrel domain-containing protein</fullName>
    </recommendedName>
</protein>
<evidence type="ECO:0000256" key="2">
    <source>
        <dbReference type="SAM" id="Phobius"/>
    </source>
</evidence>
<feature type="transmembrane region" description="Helical" evidence="2">
    <location>
        <begin position="131"/>
        <end position="150"/>
    </location>
</feature>
<keyword evidence="2" id="KW-0812">Transmembrane</keyword>
<keyword evidence="2" id="KW-0472">Membrane</keyword>
<dbReference type="Gene3D" id="3.90.50.10">
    <property type="entry name" value="Photosynthetic Reaction Center, subunit H, domain 2"/>
    <property type="match status" value="1"/>
</dbReference>
<proteinExistence type="predicted"/>
<dbReference type="EMBL" id="PVSR01000026">
    <property type="protein sequence ID" value="PRW62720.1"/>
    <property type="molecule type" value="Genomic_DNA"/>
</dbReference>
<organism evidence="4 5">
    <name type="scientific">Actinopolyspora mortivallis</name>
    <dbReference type="NCBI Taxonomy" id="33906"/>
    <lineage>
        <taxon>Bacteria</taxon>
        <taxon>Bacillati</taxon>
        <taxon>Actinomycetota</taxon>
        <taxon>Actinomycetes</taxon>
        <taxon>Actinopolysporales</taxon>
        <taxon>Actinopolysporaceae</taxon>
        <taxon>Actinopolyspora</taxon>
    </lineage>
</organism>
<accession>A0A2T0GUE2</accession>
<gene>
    <name evidence="4" type="ORF">CEP50_13965</name>
</gene>
<dbReference type="InterPro" id="IPR027275">
    <property type="entry name" value="PRC-brl_dom"/>
</dbReference>
<feature type="domain" description="PRC-barrel" evidence="3">
    <location>
        <begin position="23"/>
        <end position="86"/>
    </location>
</feature>
<dbReference type="Proteomes" id="UP000239352">
    <property type="component" value="Unassembled WGS sequence"/>
</dbReference>
<dbReference type="InterPro" id="IPR014747">
    <property type="entry name" value="Bac_photo_RC_H_C"/>
</dbReference>
<dbReference type="AlphaFoldDB" id="A0A2T0GUE2"/>
<feature type="transmembrane region" description="Helical" evidence="2">
    <location>
        <begin position="239"/>
        <end position="263"/>
    </location>
</feature>
<comment type="caution">
    <text evidence="4">The sequence shown here is derived from an EMBL/GenBank/DDBJ whole genome shotgun (WGS) entry which is preliminary data.</text>
</comment>
<dbReference type="InParanoid" id="A0A2T0GUE2"/>
<sequence>MEVVGVSTTPQGPEESRGPEHGDLSGKPVVDRNGSKLGTLEHVYLAPDSGSPTWGVVRAGRKHRFVPLHDARSGTRTVRVDASKQQVRTAPNASADQELNPEFEGRLVEHYTGEANTARASVVSMRRSRGVMSGLVLVLLGVWTGLVPFVGPYFGYGFGGGQPWVFTVDRLWLCVLPAAAILVGGLVMIPASNRFLAGTGGVLALAGGVWLLVGPSLSRLWGTEGVATPIGSPLGSPGMWVWAQLGFFFASGALATILASVALGRMSVRSVRD</sequence>
<dbReference type="GO" id="GO:0019684">
    <property type="term" value="P:photosynthesis, light reaction"/>
    <property type="evidence" value="ECO:0007669"/>
    <property type="project" value="InterPro"/>
</dbReference>
<reference evidence="4 5" key="1">
    <citation type="submission" date="2018-03" db="EMBL/GenBank/DDBJ databases">
        <title>Actinopolyspora mortivallis from Sahara, screening for active biomolecules.</title>
        <authorList>
            <person name="Selama O."/>
            <person name="Wellington E.M.H."/>
            <person name="Hacene H."/>
        </authorList>
    </citation>
    <scope>NUCLEOTIDE SEQUENCE [LARGE SCALE GENOMIC DNA]</scope>
    <source>
        <strain evidence="4 5">M5A</strain>
    </source>
</reference>
<feature type="compositionally biased region" description="Polar residues" evidence="1">
    <location>
        <begin position="1"/>
        <end position="11"/>
    </location>
</feature>
<feature type="transmembrane region" description="Helical" evidence="2">
    <location>
        <begin position="170"/>
        <end position="188"/>
    </location>
</feature>
<feature type="transmembrane region" description="Helical" evidence="2">
    <location>
        <begin position="195"/>
        <end position="213"/>
    </location>
</feature>
<dbReference type="STRING" id="1050202.GCA_000384035_01683"/>
<evidence type="ECO:0000313" key="5">
    <source>
        <dbReference type="Proteomes" id="UP000239352"/>
    </source>
</evidence>
<keyword evidence="2" id="KW-1133">Transmembrane helix</keyword>
<name>A0A2T0GUE2_ACTMO</name>
<dbReference type="Pfam" id="PF05239">
    <property type="entry name" value="PRC"/>
    <property type="match status" value="1"/>
</dbReference>
<feature type="compositionally biased region" description="Basic and acidic residues" evidence="1">
    <location>
        <begin position="14"/>
        <end position="33"/>
    </location>
</feature>
<evidence type="ECO:0000313" key="4">
    <source>
        <dbReference type="EMBL" id="PRW62720.1"/>
    </source>
</evidence>
<keyword evidence="5" id="KW-1185">Reference proteome</keyword>
<dbReference type="SUPFAM" id="SSF50346">
    <property type="entry name" value="PRC-barrel domain"/>
    <property type="match status" value="1"/>
</dbReference>